<evidence type="ECO:0000256" key="1">
    <source>
        <dbReference type="SAM" id="SignalP"/>
    </source>
</evidence>
<feature type="chain" id="PRO_5001729646" description="Transmembrane protein" evidence="1">
    <location>
        <begin position="34"/>
        <end position="884"/>
    </location>
</feature>
<reference evidence="2 3" key="1">
    <citation type="submission" date="2014-06" db="EMBL/GenBank/DDBJ databases">
        <authorList>
            <person name="Swart Estienne"/>
        </authorList>
    </citation>
    <scope>NUCLEOTIDE SEQUENCE [LARGE SCALE GENOMIC DNA]</scope>
    <source>
        <strain evidence="2 3">130c</strain>
    </source>
</reference>
<keyword evidence="1" id="KW-0732">Signal</keyword>
<gene>
    <name evidence="2" type="primary">Contig12980.g13847</name>
    <name evidence="2" type="ORF">STYLEM_13120</name>
</gene>
<dbReference type="EMBL" id="CCKQ01012449">
    <property type="protein sequence ID" value="CDW84063.1"/>
    <property type="molecule type" value="Genomic_DNA"/>
</dbReference>
<sequence length="884" mass="99591">MKVVFKQYIMRNLQKTLLSLVILAAVLATFVQCEISQQCQNSIIGCHECQIQTYNEITSIQCLSCIAGMFLISSRNSVNQETLCTFDCKSTHSSMIKDTIKAKCICELQIMKVVVNEILLGCGLGCQSCNVITGCEICPGEISNSGWVVSALNDYQDSSNSNFQICQKSQGEICIHAESYEDCLTCKYSYGQYTDTIGNRICQTLPIRCNFTFDVNTNLPIQEQITACEDGYVDQLTGKCTANCGIGRYGSISFNQRGYIETSTCQTCDDSCFECAGLTIEDPLFSLQHAISKAYEYGAPFKSAKITILLISGKVHSMLRYDENHFLYQAYDQNSQSTKIIIDTTDATLVTVNYKLRDQFKFMVGAGLVINNIAFDAIDSILDQRQGLNLSLINDEEYICLNDPFQNCCKVVYNSATNIATIDGKSFCQFKYPPNDECQLPIGTSFIQFDISSQTLLQSPQTLQLNNVEFNNFIYDFNTLIELNDFGGFIEMNSVLINNISSCGAIIRNKRFDQIYENLLQKNGFLSLDLLHSIQFEQSQLPEENIFSTFCGDSNSQLEQRCFGIMISGTIVNNYNKLSNFSKVPLWVNEKLKMKHFGLVLDLENFQGHIKLENSLFNTIMAVHPSNDYGISLHNNVPLIKDSYSNYGDKSSIQIKSTISIVNHGDYQVNLINNNFQLNAATKGMLYFDMNYNRESVNKLQIVGNFFINNFGFIMSNAIFIRARGTQQVDVYSNSNQDDSYCTGYQINQNYYNNNVGLFAVSGGSVYLECVNYQQEDNEPNGRIFLPEQTINQQEDHTLNDNLHEDYSLSIVENTFDSNTAADGLGILNVINFPSVLINFIFFTKNTEAIQESLSNIATSLNANSIRHIIKRCYSKCQNNRFEN</sequence>
<feature type="signal peptide" evidence="1">
    <location>
        <begin position="1"/>
        <end position="33"/>
    </location>
</feature>
<evidence type="ECO:0000313" key="3">
    <source>
        <dbReference type="Proteomes" id="UP000039865"/>
    </source>
</evidence>
<organism evidence="2 3">
    <name type="scientific">Stylonychia lemnae</name>
    <name type="common">Ciliate</name>
    <dbReference type="NCBI Taxonomy" id="5949"/>
    <lineage>
        <taxon>Eukaryota</taxon>
        <taxon>Sar</taxon>
        <taxon>Alveolata</taxon>
        <taxon>Ciliophora</taxon>
        <taxon>Intramacronucleata</taxon>
        <taxon>Spirotrichea</taxon>
        <taxon>Stichotrichia</taxon>
        <taxon>Sporadotrichida</taxon>
        <taxon>Oxytrichidae</taxon>
        <taxon>Stylonychinae</taxon>
        <taxon>Stylonychia</taxon>
    </lineage>
</organism>
<dbReference type="InParanoid" id="A0A078AT61"/>
<dbReference type="AlphaFoldDB" id="A0A078AT61"/>
<evidence type="ECO:0008006" key="4">
    <source>
        <dbReference type="Google" id="ProtNLM"/>
    </source>
</evidence>
<proteinExistence type="predicted"/>
<keyword evidence="3" id="KW-1185">Reference proteome</keyword>
<evidence type="ECO:0000313" key="2">
    <source>
        <dbReference type="EMBL" id="CDW84063.1"/>
    </source>
</evidence>
<dbReference type="Proteomes" id="UP000039865">
    <property type="component" value="Unassembled WGS sequence"/>
</dbReference>
<accession>A0A078AT61</accession>
<dbReference type="OrthoDB" id="10251639at2759"/>
<protein>
    <recommendedName>
        <fullName evidence="4">Transmembrane protein</fullName>
    </recommendedName>
</protein>
<name>A0A078AT61_STYLE</name>